<keyword evidence="2" id="KW-1185">Reference proteome</keyword>
<dbReference type="GO" id="GO:0000447">
    <property type="term" value="P:endonucleolytic cleavage in ITS1 to separate SSU-rRNA from 5.8S rRNA and LSU-rRNA from tricistronic rRNA transcript (SSU-rRNA, 5.8S rRNA, LSU-rRNA)"/>
    <property type="evidence" value="ECO:0007669"/>
    <property type="project" value="TreeGrafter"/>
</dbReference>
<dbReference type="EMBL" id="ML732152">
    <property type="protein sequence ID" value="KAB8079132.1"/>
    <property type="molecule type" value="Genomic_DNA"/>
</dbReference>
<dbReference type="PANTHER" id="PTHR15396">
    <property type="entry name" value="RIBONUCLEASE P PROTEIN SUBUNIT P40"/>
    <property type="match status" value="1"/>
</dbReference>
<sequence>MFDFEDDASRREKCYTTVAQLPSFIDPKQPPAKRSPFTAIWGHPFVHTVEAILPEAGYKTIENALETKLPKLRYARVFMSLSSLLEGDFFNTYVKSGNILMISEGRSGSDNVFTLKDGILKLELGKEIFERTGLTGKPIRSGGRKHAKERYVVEINLRLPSMLHGKKGFERIAWAFKNVLNHTVAWLFYDLATEASGISNDDPSLKGNHPHIVDCEPVRTHYRDVLVPPLKGMNVTETAPEEELKDHCDEISEWLAMVTLGSPRVSANDDIDPYLCRYSVPDAVDAKPSDIVSLKWHGLLPATWIMQLFLTLLREISPEESAWVALSASALGREAVEGRDGYTIMTLPSEGGNDELLEKSNVVAKSGRSFVCWEYVGASVV</sequence>
<dbReference type="GO" id="GO:0030681">
    <property type="term" value="C:multimeric ribonuclease P complex"/>
    <property type="evidence" value="ECO:0007669"/>
    <property type="project" value="TreeGrafter"/>
</dbReference>
<dbReference type="AlphaFoldDB" id="A0A5N5XI26"/>
<dbReference type="OrthoDB" id="63112at2759"/>
<proteinExistence type="predicted"/>
<protein>
    <submittedName>
        <fullName evidence="1">Ribonuclease P 40kDa subunit-domain-containing protein</fullName>
    </submittedName>
</protein>
<dbReference type="InterPro" id="IPR013893">
    <property type="entry name" value="RNase_P_Rpp40"/>
</dbReference>
<organism evidence="1 2">
    <name type="scientific">Aspergillus leporis</name>
    <dbReference type="NCBI Taxonomy" id="41062"/>
    <lineage>
        <taxon>Eukaryota</taxon>
        <taxon>Fungi</taxon>
        <taxon>Dikarya</taxon>
        <taxon>Ascomycota</taxon>
        <taxon>Pezizomycotina</taxon>
        <taxon>Eurotiomycetes</taxon>
        <taxon>Eurotiomycetidae</taxon>
        <taxon>Eurotiales</taxon>
        <taxon>Aspergillaceae</taxon>
        <taxon>Aspergillus</taxon>
        <taxon>Aspergillus subgen. Circumdati</taxon>
    </lineage>
</organism>
<evidence type="ECO:0000313" key="2">
    <source>
        <dbReference type="Proteomes" id="UP000326565"/>
    </source>
</evidence>
<dbReference type="PANTHER" id="PTHR15396:SF1">
    <property type="entry name" value="RIBONUCLEASE P PROTEIN SUBUNIT P40"/>
    <property type="match status" value="1"/>
</dbReference>
<evidence type="ECO:0000313" key="1">
    <source>
        <dbReference type="EMBL" id="KAB8079132.1"/>
    </source>
</evidence>
<accession>A0A5N5XI26</accession>
<dbReference type="GO" id="GO:0004526">
    <property type="term" value="F:ribonuclease P activity"/>
    <property type="evidence" value="ECO:0007669"/>
    <property type="project" value="TreeGrafter"/>
</dbReference>
<reference evidence="1 2" key="1">
    <citation type="submission" date="2019-04" db="EMBL/GenBank/DDBJ databases">
        <title>Friends and foes A comparative genomics study of 23 Aspergillus species from section Flavi.</title>
        <authorList>
            <consortium name="DOE Joint Genome Institute"/>
            <person name="Kjaerbolling I."/>
            <person name="Vesth T."/>
            <person name="Frisvad J.C."/>
            <person name="Nybo J.L."/>
            <person name="Theobald S."/>
            <person name="Kildgaard S."/>
            <person name="Isbrandt T."/>
            <person name="Kuo A."/>
            <person name="Sato A."/>
            <person name="Lyhne E.K."/>
            <person name="Kogle M.E."/>
            <person name="Wiebenga A."/>
            <person name="Kun R.S."/>
            <person name="Lubbers R.J."/>
            <person name="Makela M.R."/>
            <person name="Barry K."/>
            <person name="Chovatia M."/>
            <person name="Clum A."/>
            <person name="Daum C."/>
            <person name="Haridas S."/>
            <person name="He G."/>
            <person name="LaButti K."/>
            <person name="Lipzen A."/>
            <person name="Mondo S."/>
            <person name="Riley R."/>
            <person name="Salamov A."/>
            <person name="Simmons B.A."/>
            <person name="Magnuson J.K."/>
            <person name="Henrissat B."/>
            <person name="Mortensen U.H."/>
            <person name="Larsen T.O."/>
            <person name="Devries R.P."/>
            <person name="Grigoriev I.V."/>
            <person name="Machida M."/>
            <person name="Baker S.E."/>
            <person name="Andersen M.R."/>
        </authorList>
    </citation>
    <scope>NUCLEOTIDE SEQUENCE [LARGE SCALE GENOMIC DNA]</scope>
    <source>
        <strain evidence="1 2">CBS 151.66</strain>
    </source>
</reference>
<name>A0A5N5XI26_9EURO</name>
<dbReference type="Pfam" id="PF08584">
    <property type="entry name" value="Ribonuc_P_40"/>
    <property type="match status" value="1"/>
</dbReference>
<gene>
    <name evidence="1" type="ORF">BDV29DRAFT_99506</name>
</gene>
<dbReference type="Proteomes" id="UP000326565">
    <property type="component" value="Unassembled WGS sequence"/>
</dbReference>
<dbReference type="GO" id="GO:0001682">
    <property type="term" value="P:tRNA 5'-leader removal"/>
    <property type="evidence" value="ECO:0007669"/>
    <property type="project" value="InterPro"/>
</dbReference>
<dbReference type="GO" id="GO:0000172">
    <property type="term" value="C:ribonuclease MRP complex"/>
    <property type="evidence" value="ECO:0007669"/>
    <property type="project" value="TreeGrafter"/>
</dbReference>
<dbReference type="GO" id="GO:0000171">
    <property type="term" value="F:ribonuclease MRP activity"/>
    <property type="evidence" value="ECO:0007669"/>
    <property type="project" value="TreeGrafter"/>
</dbReference>